<evidence type="ECO:0000256" key="4">
    <source>
        <dbReference type="ARBA" id="ARBA00022454"/>
    </source>
</evidence>
<keyword evidence="4" id="KW-0158">Chromosome</keyword>
<keyword evidence="6" id="KW-0227">DNA damage</keyword>
<evidence type="ECO:0000256" key="3">
    <source>
        <dbReference type="ARBA" id="ARBA00006793"/>
    </source>
</evidence>
<keyword evidence="10" id="KW-0234">DNA repair</keyword>
<gene>
    <name evidence="14" type="ORF">TPAB3V08_LOCUS4120</name>
</gene>
<dbReference type="SUPFAM" id="SSF52540">
    <property type="entry name" value="P-loop containing nucleoside triphosphate hydrolases"/>
    <property type="match status" value="1"/>
</dbReference>
<evidence type="ECO:0000256" key="11">
    <source>
        <dbReference type="ARBA" id="ARBA00023242"/>
    </source>
</evidence>
<comment type="similarity">
    <text evidence="3">Belongs to the SMC family. SMC6 subfamily.</text>
</comment>
<proteinExistence type="inferred from homology"/>
<feature type="transmembrane region" description="Helical" evidence="12">
    <location>
        <begin position="398"/>
        <end position="421"/>
    </location>
</feature>
<keyword evidence="12" id="KW-1133">Transmembrane helix</keyword>
<accession>A0ABN7NVM8</accession>
<dbReference type="SUPFAM" id="SSF53098">
    <property type="entry name" value="Ribonuclease H-like"/>
    <property type="match status" value="1"/>
</dbReference>
<dbReference type="InterPro" id="IPR003395">
    <property type="entry name" value="RecF/RecN/SMC_N"/>
</dbReference>
<evidence type="ECO:0000256" key="12">
    <source>
        <dbReference type="SAM" id="Phobius"/>
    </source>
</evidence>
<evidence type="ECO:0000313" key="14">
    <source>
        <dbReference type="EMBL" id="CAG2057141.1"/>
    </source>
</evidence>
<evidence type="ECO:0000256" key="2">
    <source>
        <dbReference type="ARBA" id="ARBA00004286"/>
    </source>
</evidence>
<keyword evidence="7" id="KW-0067">ATP-binding</keyword>
<evidence type="ECO:0000256" key="10">
    <source>
        <dbReference type="ARBA" id="ARBA00023204"/>
    </source>
</evidence>
<evidence type="ECO:0000256" key="1">
    <source>
        <dbReference type="ARBA" id="ARBA00004123"/>
    </source>
</evidence>
<keyword evidence="8" id="KW-0175">Coiled coil</keyword>
<dbReference type="InterPro" id="IPR027417">
    <property type="entry name" value="P-loop_NTPase"/>
</dbReference>
<evidence type="ECO:0000256" key="6">
    <source>
        <dbReference type="ARBA" id="ARBA00022763"/>
    </source>
</evidence>
<keyword evidence="12" id="KW-0472">Membrane</keyword>
<name>A0ABN7NVM8_TIMPD</name>
<keyword evidence="9" id="KW-0233">DNA recombination</keyword>
<keyword evidence="5" id="KW-0547">Nucleotide-binding</keyword>
<evidence type="ECO:0000256" key="7">
    <source>
        <dbReference type="ARBA" id="ARBA00022840"/>
    </source>
</evidence>
<organism evidence="14 15">
    <name type="scientific">Timema podura</name>
    <name type="common">Walking stick</name>
    <dbReference type="NCBI Taxonomy" id="61482"/>
    <lineage>
        <taxon>Eukaryota</taxon>
        <taxon>Metazoa</taxon>
        <taxon>Ecdysozoa</taxon>
        <taxon>Arthropoda</taxon>
        <taxon>Hexapoda</taxon>
        <taxon>Insecta</taxon>
        <taxon>Pterygota</taxon>
        <taxon>Neoptera</taxon>
        <taxon>Polyneoptera</taxon>
        <taxon>Phasmatodea</taxon>
        <taxon>Timematodea</taxon>
        <taxon>Timematoidea</taxon>
        <taxon>Timematidae</taxon>
        <taxon>Timema</taxon>
    </lineage>
</organism>
<keyword evidence="12" id="KW-0812">Transmembrane</keyword>
<dbReference type="Proteomes" id="UP001153148">
    <property type="component" value="Unassembled WGS sequence"/>
</dbReference>
<evidence type="ECO:0000256" key="5">
    <source>
        <dbReference type="ARBA" id="ARBA00022741"/>
    </source>
</evidence>
<evidence type="ECO:0000313" key="15">
    <source>
        <dbReference type="Proteomes" id="UP001153148"/>
    </source>
</evidence>
<evidence type="ECO:0000256" key="8">
    <source>
        <dbReference type="ARBA" id="ARBA00023054"/>
    </source>
</evidence>
<feature type="non-terminal residue" evidence="14">
    <location>
        <position position="460"/>
    </location>
</feature>
<keyword evidence="11" id="KW-0539">Nucleus</keyword>
<evidence type="ECO:0000259" key="13">
    <source>
        <dbReference type="Pfam" id="PF02463"/>
    </source>
</evidence>
<keyword evidence="15" id="KW-1185">Reference proteome</keyword>
<dbReference type="InterPro" id="IPR012337">
    <property type="entry name" value="RNaseH-like_sf"/>
</dbReference>
<dbReference type="PANTHER" id="PTHR19306">
    <property type="entry name" value="STRUCTURAL MAINTENANCE OF CHROMOSOMES 5,6 SMC5, SMC6"/>
    <property type="match status" value="1"/>
</dbReference>
<reference evidence="14" key="1">
    <citation type="submission" date="2021-03" db="EMBL/GenBank/DDBJ databases">
        <authorList>
            <person name="Tran Van P."/>
        </authorList>
    </citation>
    <scope>NUCLEOTIDE SEQUENCE</scope>
</reference>
<evidence type="ECO:0000256" key="9">
    <source>
        <dbReference type="ARBA" id="ARBA00023172"/>
    </source>
</evidence>
<dbReference type="Pfam" id="PF02463">
    <property type="entry name" value="SMC_N"/>
    <property type="match status" value="1"/>
</dbReference>
<dbReference type="EMBL" id="CAJPIN010004926">
    <property type="protein sequence ID" value="CAG2057141.1"/>
    <property type="molecule type" value="Genomic_DNA"/>
</dbReference>
<dbReference type="Gene3D" id="3.40.50.300">
    <property type="entry name" value="P-loop containing nucleotide triphosphate hydrolases"/>
    <property type="match status" value="1"/>
</dbReference>
<protein>
    <recommendedName>
        <fullName evidence="13">RecF/RecN/SMC N-terminal domain-containing protein</fullName>
    </recommendedName>
</protein>
<comment type="caution">
    <text evidence="14">The sequence shown here is derived from an EMBL/GenBank/DDBJ whole genome shotgun (WGS) entry which is preliminary data.</text>
</comment>
<feature type="domain" description="RecF/RecN/SMC N-terminal" evidence="13">
    <location>
        <begin position="98"/>
        <end position="356"/>
    </location>
</feature>
<dbReference type="PANTHER" id="PTHR19306:SF6">
    <property type="entry name" value="STRUCTURAL MAINTENANCE OF CHROMOSOMES PROTEIN 6"/>
    <property type="match status" value="1"/>
</dbReference>
<sequence length="460" mass="52800">MEKKASYERAQEKLHKLQNALMMLNKTMVIRNKWYSLIEKHWAHQLEVAFASLMGNRGFEVPKQLHRKLKNEEAVDDKKEENFLKSVEGFYKAGISYLKLWENSFDKANHFKWLTLQHDPTWDEMEDSALTVASVIPDSINVDELFDERSSLIQILKNMKPEWDSLPKDETPKTQEKWKQVFEAFSRSNVSFVNIFKIVEFAMCLPGTSAPAERIFSMMGSVWTAERGRLSLSVVRDLLYIKANSVMTCSEFHDHIKNDKSFLRKGVITIDFERETLTMKVAPGNKQAVQATESLSGGERSFSTVSFIMALWNIVQPPFYFLDEFDVFMDKVNRQIVLESLLSHAKESNAQFVFLTPLDTSIKPNHQTKVLKNYSLTFMRDGRTASASRLKQCICSNLIFTSSVTCFVFLFTVTSLVGNCWCDGERDCAIMGRAHSSLFSSLIIRDSWSLSLLVPGVTRF</sequence>
<comment type="subcellular location">
    <subcellularLocation>
        <location evidence="2">Chromosome</location>
    </subcellularLocation>
    <subcellularLocation>
        <location evidence="1">Nucleus</location>
    </subcellularLocation>
</comment>